<evidence type="ECO:0000256" key="1">
    <source>
        <dbReference type="SAM" id="MobiDB-lite"/>
    </source>
</evidence>
<reference evidence="2 3" key="1">
    <citation type="submission" date="2019-05" db="EMBL/GenBank/DDBJ databases">
        <title>Another draft genome of Portunus trituberculatus and its Hox gene families provides insights of decapod evolution.</title>
        <authorList>
            <person name="Jeong J.-H."/>
            <person name="Song I."/>
            <person name="Kim S."/>
            <person name="Choi T."/>
            <person name="Kim D."/>
            <person name="Ryu S."/>
            <person name="Kim W."/>
        </authorList>
    </citation>
    <scope>NUCLEOTIDE SEQUENCE [LARGE SCALE GENOMIC DNA]</scope>
    <source>
        <tissue evidence="2">Muscle</tissue>
    </source>
</reference>
<feature type="compositionally biased region" description="Polar residues" evidence="1">
    <location>
        <begin position="1"/>
        <end position="12"/>
    </location>
</feature>
<evidence type="ECO:0000313" key="2">
    <source>
        <dbReference type="EMBL" id="MPC46989.1"/>
    </source>
</evidence>
<organism evidence="2 3">
    <name type="scientific">Portunus trituberculatus</name>
    <name type="common">Swimming crab</name>
    <name type="synonym">Neptunus trituberculatus</name>
    <dbReference type="NCBI Taxonomy" id="210409"/>
    <lineage>
        <taxon>Eukaryota</taxon>
        <taxon>Metazoa</taxon>
        <taxon>Ecdysozoa</taxon>
        <taxon>Arthropoda</taxon>
        <taxon>Crustacea</taxon>
        <taxon>Multicrustacea</taxon>
        <taxon>Malacostraca</taxon>
        <taxon>Eumalacostraca</taxon>
        <taxon>Eucarida</taxon>
        <taxon>Decapoda</taxon>
        <taxon>Pleocyemata</taxon>
        <taxon>Brachyura</taxon>
        <taxon>Eubrachyura</taxon>
        <taxon>Portunoidea</taxon>
        <taxon>Portunidae</taxon>
        <taxon>Portuninae</taxon>
        <taxon>Portunus</taxon>
    </lineage>
</organism>
<evidence type="ECO:0000313" key="3">
    <source>
        <dbReference type="Proteomes" id="UP000324222"/>
    </source>
</evidence>
<keyword evidence="3" id="KW-1185">Reference proteome</keyword>
<gene>
    <name evidence="2" type="ORF">E2C01_040723</name>
</gene>
<dbReference type="Proteomes" id="UP000324222">
    <property type="component" value="Unassembled WGS sequence"/>
</dbReference>
<name>A0A5B7FNZ6_PORTR</name>
<proteinExistence type="predicted"/>
<feature type="region of interest" description="Disordered" evidence="1">
    <location>
        <begin position="1"/>
        <end position="36"/>
    </location>
</feature>
<accession>A0A5B7FNZ6</accession>
<sequence length="106" mass="11697">MSSQHPSPSLHLQSFYGRGKAPQHCHHEEDQRRHQRVWRHERRVKGTVEGKAVRGVTLSGEVVAWEREGWGGEGMTSHSCASSLENAVTVAVQCCLAPCHPSVDGC</sequence>
<protein>
    <submittedName>
        <fullName evidence="2">Uncharacterized protein</fullName>
    </submittedName>
</protein>
<dbReference type="EMBL" id="VSRR010007483">
    <property type="protein sequence ID" value="MPC46989.1"/>
    <property type="molecule type" value="Genomic_DNA"/>
</dbReference>
<comment type="caution">
    <text evidence="2">The sequence shown here is derived from an EMBL/GenBank/DDBJ whole genome shotgun (WGS) entry which is preliminary data.</text>
</comment>
<dbReference type="AlphaFoldDB" id="A0A5B7FNZ6"/>